<keyword evidence="1" id="KW-1133">Transmembrane helix</keyword>
<accession>E8UAL7</accession>
<protein>
    <submittedName>
        <fullName evidence="2">Uncharacterized protein</fullName>
    </submittedName>
</protein>
<dbReference type="STRING" id="709986.Deima_2471"/>
<sequence precursor="true">MPFRNANVLNAAILGGLDTTLLIPAAQHPNAGALTQALPTLVPGIALPALIISVAATRRPRT</sequence>
<gene>
    <name evidence="2" type="ordered locus">Deima_2471</name>
</gene>
<dbReference type="RefSeq" id="WP_013557611.1">
    <property type="nucleotide sequence ID" value="NC_014958.1"/>
</dbReference>
<feature type="transmembrane region" description="Helical" evidence="1">
    <location>
        <begin position="38"/>
        <end position="57"/>
    </location>
</feature>
<dbReference type="EMBL" id="CP002454">
    <property type="protein sequence ID" value="ADV68106.1"/>
    <property type="molecule type" value="Genomic_DNA"/>
</dbReference>
<feature type="transmembrane region" description="Helical" evidence="1">
    <location>
        <begin position="7"/>
        <end position="26"/>
    </location>
</feature>
<dbReference type="HOGENOM" id="CLU_2896633_0_0_0"/>
<dbReference type="KEGG" id="dmr:Deima_2471"/>
<keyword evidence="1" id="KW-0472">Membrane</keyword>
<keyword evidence="1" id="KW-0812">Transmembrane</keyword>
<reference evidence="3" key="2">
    <citation type="submission" date="2011-01" db="EMBL/GenBank/DDBJ databases">
        <title>The complete genome of Deinococcus maricopensis DSM 21211.</title>
        <authorList>
            <consortium name="US DOE Joint Genome Institute (JGI-PGF)"/>
            <person name="Lucas S."/>
            <person name="Copeland A."/>
            <person name="Lapidus A."/>
            <person name="Goodwin L."/>
            <person name="Pitluck S."/>
            <person name="Kyrpides N."/>
            <person name="Mavromatis K."/>
            <person name="Pagani I."/>
            <person name="Ivanova N."/>
            <person name="Ovchinnikova G."/>
            <person name="Zeytun A."/>
            <person name="Detter J.C."/>
            <person name="Han C."/>
            <person name="Land M."/>
            <person name="Hauser L."/>
            <person name="Markowitz V."/>
            <person name="Cheng J.-F."/>
            <person name="Hugenholtz P."/>
            <person name="Woyke T."/>
            <person name="Wu D."/>
            <person name="Pukall R."/>
            <person name="Gehrich-Schroeter G."/>
            <person name="Brambilla E."/>
            <person name="Klenk H.-P."/>
            <person name="Eisen J.A."/>
        </authorList>
    </citation>
    <scope>NUCLEOTIDE SEQUENCE [LARGE SCALE GENOMIC DNA]</scope>
    <source>
        <strain evidence="3">DSM 21211 / LMG 22137 / NRRL B-23946 / LB-34</strain>
    </source>
</reference>
<name>E8UAL7_DEIML</name>
<dbReference type="Proteomes" id="UP000008635">
    <property type="component" value="Chromosome"/>
</dbReference>
<keyword evidence="3" id="KW-1185">Reference proteome</keyword>
<evidence type="ECO:0000256" key="1">
    <source>
        <dbReference type="SAM" id="Phobius"/>
    </source>
</evidence>
<reference evidence="2 3" key="1">
    <citation type="journal article" date="2011" name="Stand. Genomic Sci.">
        <title>Complete genome sequence of Deinococcus maricopensis type strain (LB-34).</title>
        <authorList>
            <person name="Pukall R."/>
            <person name="Zeytun A."/>
            <person name="Lucas S."/>
            <person name="Lapidus A."/>
            <person name="Hammon N."/>
            <person name="Deshpande S."/>
            <person name="Nolan M."/>
            <person name="Cheng J.F."/>
            <person name="Pitluck S."/>
            <person name="Liolios K."/>
            <person name="Pagani I."/>
            <person name="Mikhailova N."/>
            <person name="Ivanova N."/>
            <person name="Mavromatis K."/>
            <person name="Pati A."/>
            <person name="Tapia R."/>
            <person name="Han C."/>
            <person name="Goodwin L."/>
            <person name="Chen A."/>
            <person name="Palaniappan K."/>
            <person name="Land M."/>
            <person name="Hauser L."/>
            <person name="Chang Y.J."/>
            <person name="Jeffries C.D."/>
            <person name="Brambilla E.M."/>
            <person name="Rohde M."/>
            <person name="Goker M."/>
            <person name="Detter J.C."/>
            <person name="Woyke T."/>
            <person name="Bristow J."/>
            <person name="Eisen J.A."/>
            <person name="Markowitz V."/>
            <person name="Hugenholtz P."/>
            <person name="Kyrpides N.C."/>
            <person name="Klenk H.P."/>
        </authorList>
    </citation>
    <scope>NUCLEOTIDE SEQUENCE [LARGE SCALE GENOMIC DNA]</scope>
    <source>
        <strain evidence="3">DSM 21211 / LMG 22137 / NRRL B-23946 / LB-34</strain>
    </source>
</reference>
<organism evidence="2 3">
    <name type="scientific">Deinococcus maricopensis (strain DSM 21211 / LMG 22137 / NRRL B-23946 / LB-34)</name>
    <dbReference type="NCBI Taxonomy" id="709986"/>
    <lineage>
        <taxon>Bacteria</taxon>
        <taxon>Thermotogati</taxon>
        <taxon>Deinococcota</taxon>
        <taxon>Deinococci</taxon>
        <taxon>Deinococcales</taxon>
        <taxon>Deinococcaceae</taxon>
        <taxon>Deinococcus</taxon>
    </lineage>
</organism>
<evidence type="ECO:0000313" key="3">
    <source>
        <dbReference type="Proteomes" id="UP000008635"/>
    </source>
</evidence>
<proteinExistence type="predicted"/>
<evidence type="ECO:0000313" key="2">
    <source>
        <dbReference type="EMBL" id="ADV68106.1"/>
    </source>
</evidence>
<dbReference type="AlphaFoldDB" id="E8UAL7"/>